<dbReference type="Proteomes" id="UP001524383">
    <property type="component" value="Unassembled WGS sequence"/>
</dbReference>
<name>A0ABD4TK77_9EURY</name>
<dbReference type="Gene3D" id="3.40.50.1010">
    <property type="entry name" value="5'-nuclease"/>
    <property type="match status" value="1"/>
</dbReference>
<organism evidence="1 2">
    <name type="scientific">Methanocalculus taiwanensis</name>
    <dbReference type="NCBI Taxonomy" id="106207"/>
    <lineage>
        <taxon>Archaea</taxon>
        <taxon>Methanobacteriati</taxon>
        <taxon>Methanobacteriota</taxon>
        <taxon>Stenosarchaea group</taxon>
        <taxon>Methanomicrobia</taxon>
        <taxon>Methanomicrobiales</taxon>
        <taxon>Methanocalculaceae</taxon>
        <taxon>Methanocalculus</taxon>
    </lineage>
</organism>
<reference evidence="1 2" key="1">
    <citation type="submission" date="2019-08" db="EMBL/GenBank/DDBJ databases">
        <authorList>
            <person name="Chen S.-C."/>
            <person name="Lai M.-C."/>
            <person name="You Y.-T."/>
        </authorList>
    </citation>
    <scope>NUCLEOTIDE SEQUENCE [LARGE SCALE GENOMIC DNA]</scope>
    <source>
        <strain evidence="1 2">P2F9704a</strain>
    </source>
</reference>
<gene>
    <name evidence="1" type="ORF">FTO68_10010</name>
</gene>
<dbReference type="AlphaFoldDB" id="A0ABD4TK77"/>
<protein>
    <submittedName>
        <fullName evidence="1">Type II toxin-antitoxin system VapC family toxin</fullName>
    </submittedName>
</protein>
<evidence type="ECO:0000313" key="1">
    <source>
        <dbReference type="EMBL" id="MCQ1539314.1"/>
    </source>
</evidence>
<dbReference type="Pfam" id="PF11848">
    <property type="entry name" value="DUF3368"/>
    <property type="match status" value="1"/>
</dbReference>
<dbReference type="InterPro" id="IPR029060">
    <property type="entry name" value="PIN-like_dom_sf"/>
</dbReference>
<proteinExistence type="predicted"/>
<accession>A0ABD4TK77</accession>
<dbReference type="EMBL" id="VOTZ01000024">
    <property type="protein sequence ID" value="MCQ1539314.1"/>
    <property type="molecule type" value="Genomic_DNA"/>
</dbReference>
<evidence type="ECO:0000313" key="2">
    <source>
        <dbReference type="Proteomes" id="UP001524383"/>
    </source>
</evidence>
<sequence length="169" mass="19281">MTTHPSYVIDTNAIIDLYKADLIPNLFLLPCRFVVTDFVQKELLHPPFAALVDMGLSVQSLSSDSVQELMDLIDRYPHPSYADLSVLLLAKQLHRPLLTGDRALIHVAVAHGVEWCGTCWLLDYMVNSHVITPEMAIGAWQRMRSHGRNPPRDECQQTIIQWKKYRGIF</sequence>
<dbReference type="InterPro" id="IPR021799">
    <property type="entry name" value="PIN-like_prokaryotic"/>
</dbReference>
<comment type="caution">
    <text evidence="1">The sequence shown here is derived from an EMBL/GenBank/DDBJ whole genome shotgun (WGS) entry which is preliminary data.</text>
</comment>
<dbReference type="RefSeq" id="WP_255333279.1">
    <property type="nucleotide sequence ID" value="NZ_VOTZ01000024.1"/>
</dbReference>
<keyword evidence="2" id="KW-1185">Reference proteome</keyword>
<dbReference type="SUPFAM" id="SSF88723">
    <property type="entry name" value="PIN domain-like"/>
    <property type="match status" value="1"/>
</dbReference>